<name>A0AA86VUH7_9FABA</name>
<sequence length="63" mass="7177">MVLRLRTDPCTRAAFSFFLTSQHLHQIDHQLPAIKYQMSNKEMQTSCFSSAVVAHGIDVRTVL</sequence>
<gene>
    <name evidence="1" type="ORF">AYBTSS11_LOCUS23560</name>
</gene>
<dbReference type="Proteomes" id="UP001189624">
    <property type="component" value="Chromosome 8"/>
</dbReference>
<keyword evidence="2" id="KW-1185">Reference proteome</keyword>
<evidence type="ECO:0000313" key="1">
    <source>
        <dbReference type="EMBL" id="CAJ1971559.1"/>
    </source>
</evidence>
<dbReference type="Gramene" id="rna-AYBTSS11_LOCUS23560">
    <property type="protein sequence ID" value="CAJ1971559.1"/>
    <property type="gene ID" value="gene-AYBTSS11_LOCUS23560"/>
</dbReference>
<dbReference type="EMBL" id="OY731405">
    <property type="protein sequence ID" value="CAJ1971559.1"/>
    <property type="molecule type" value="Genomic_DNA"/>
</dbReference>
<reference evidence="1" key="1">
    <citation type="submission" date="2023-10" db="EMBL/GenBank/DDBJ databases">
        <authorList>
            <person name="Domelevo Entfellner J.-B."/>
        </authorList>
    </citation>
    <scope>NUCLEOTIDE SEQUENCE</scope>
</reference>
<accession>A0AA86VUH7</accession>
<organism evidence="1 2">
    <name type="scientific">Sphenostylis stenocarpa</name>
    <dbReference type="NCBI Taxonomy" id="92480"/>
    <lineage>
        <taxon>Eukaryota</taxon>
        <taxon>Viridiplantae</taxon>
        <taxon>Streptophyta</taxon>
        <taxon>Embryophyta</taxon>
        <taxon>Tracheophyta</taxon>
        <taxon>Spermatophyta</taxon>
        <taxon>Magnoliopsida</taxon>
        <taxon>eudicotyledons</taxon>
        <taxon>Gunneridae</taxon>
        <taxon>Pentapetalae</taxon>
        <taxon>rosids</taxon>
        <taxon>fabids</taxon>
        <taxon>Fabales</taxon>
        <taxon>Fabaceae</taxon>
        <taxon>Papilionoideae</taxon>
        <taxon>50 kb inversion clade</taxon>
        <taxon>NPAAA clade</taxon>
        <taxon>indigoferoid/millettioid clade</taxon>
        <taxon>Phaseoleae</taxon>
        <taxon>Sphenostylis</taxon>
    </lineage>
</organism>
<proteinExistence type="predicted"/>
<dbReference type="AlphaFoldDB" id="A0AA86VUH7"/>
<evidence type="ECO:0000313" key="2">
    <source>
        <dbReference type="Proteomes" id="UP001189624"/>
    </source>
</evidence>
<protein>
    <submittedName>
        <fullName evidence="1">Uncharacterized protein</fullName>
    </submittedName>
</protein>